<dbReference type="InterPro" id="IPR041792">
    <property type="entry name" value="MPP_PAP"/>
</dbReference>
<dbReference type="InterPro" id="IPR025733">
    <property type="entry name" value="PAPs_C"/>
</dbReference>
<dbReference type="Pfam" id="PF16656">
    <property type="entry name" value="Pur_ac_phosph_N"/>
    <property type="match status" value="1"/>
</dbReference>
<sequence length="609" mass="69044">MNRNRDTLADENKTRGPQFSLKKRAAIAVCLSLCSIAMFVLLATPELPYKTLETRRVVTIRDRLSPLATEGSGFRLTTYPQLLEDGEELVVSWKGEEAVELTSQDYVTLSCGPTTGDEDYLMKRRPSESNETDHSVRFSGLYMLRCNYTAIYYNYDEKNDSFWALAKVEVGMAEPFETPKHGHLSLTDDETAMAILFNSGTSDTPMVKYGEELQDLVFDATGTSTTYSADDMCHAPANTTGQLAFRDPGYMHTVIMTNLKPDTYYYYQYGHEKHSLSRVKQFKSRPRRDSKYAKFIAYADMGAYSAPGSASTASRVYEDVVGRGYDSFLLHFGDISYARSVGYIWDQFFHMIEPYATRVPYMVGIGNHEYDYVTGGERDLSGGMLPYGGSFNPSWGNFGVDSAGECGVPMHHRWHAPKTGNWIYWYSFNYGGIHVIQMSTEHNWTRGSEQYEWLQHDLELVDRSVTPWVVLTAHRMMYTTQTDIESDMNVSYAFQDEVEDLIYKHGVNLMMVGHEHSYERSCPLYRKKCVDDGKGTIHVVIGNAGFPLGQEGFSSKYGNWSLRHVNAYGYLRISSSPSNMHAQFVLNENGNVYDEFIVAPWGGSQEIDT</sequence>
<feature type="domain" description="Calcineurin-like phosphoesterase" evidence="8">
    <location>
        <begin position="294"/>
        <end position="518"/>
    </location>
</feature>
<keyword evidence="7" id="KW-1133">Transmembrane helix</keyword>
<dbReference type="SUPFAM" id="SSF56300">
    <property type="entry name" value="Metallo-dependent phosphatases"/>
    <property type="match status" value="1"/>
</dbReference>
<feature type="transmembrane region" description="Helical" evidence="7">
    <location>
        <begin position="25"/>
        <end position="44"/>
    </location>
</feature>
<evidence type="ECO:0000313" key="11">
    <source>
        <dbReference type="EMBL" id="CAK7929809.1"/>
    </source>
</evidence>
<feature type="domain" description="Purple acid phosphatase N-terminal" evidence="10">
    <location>
        <begin position="179"/>
        <end position="283"/>
    </location>
</feature>
<evidence type="ECO:0000313" key="12">
    <source>
        <dbReference type="Proteomes" id="UP001162060"/>
    </source>
</evidence>
<evidence type="ECO:0000256" key="3">
    <source>
        <dbReference type="ARBA" id="ARBA00022525"/>
    </source>
</evidence>
<name>A0AAV1U545_9STRA</name>
<dbReference type="AlphaFoldDB" id="A0AAV1U545"/>
<dbReference type="PANTHER" id="PTHR45778:SF7">
    <property type="entry name" value="PURPLE ACID PHOSPHATASE"/>
    <property type="match status" value="1"/>
</dbReference>
<dbReference type="Proteomes" id="UP001162060">
    <property type="component" value="Unassembled WGS sequence"/>
</dbReference>
<keyword evidence="6" id="KW-0378">Hydrolase</keyword>
<dbReference type="InterPro" id="IPR008963">
    <property type="entry name" value="Purple_acid_Pase-like_N"/>
</dbReference>
<dbReference type="Pfam" id="PF00149">
    <property type="entry name" value="Metallophos"/>
    <property type="match status" value="1"/>
</dbReference>
<evidence type="ECO:0000256" key="4">
    <source>
        <dbReference type="ARBA" id="ARBA00022729"/>
    </source>
</evidence>
<reference evidence="11" key="1">
    <citation type="submission" date="2024-01" db="EMBL/GenBank/DDBJ databases">
        <authorList>
            <person name="Webb A."/>
        </authorList>
    </citation>
    <scope>NUCLEOTIDE SEQUENCE</scope>
    <source>
        <strain evidence="11">Pm1</strain>
    </source>
</reference>
<comment type="subcellular location">
    <subcellularLocation>
        <location evidence="1">Secreted</location>
    </subcellularLocation>
</comment>
<dbReference type="SUPFAM" id="SSF49363">
    <property type="entry name" value="Purple acid phosphatase, N-terminal domain"/>
    <property type="match status" value="1"/>
</dbReference>
<comment type="similarity">
    <text evidence="6">Belongs to the metallophosphoesterase superfamily. Purple acid phosphatase family.</text>
</comment>
<evidence type="ECO:0000256" key="5">
    <source>
        <dbReference type="ARBA" id="ARBA00023180"/>
    </source>
</evidence>
<evidence type="ECO:0000259" key="10">
    <source>
        <dbReference type="Pfam" id="PF16656"/>
    </source>
</evidence>
<evidence type="ECO:0000259" key="9">
    <source>
        <dbReference type="Pfam" id="PF14008"/>
    </source>
</evidence>
<evidence type="ECO:0000259" key="8">
    <source>
        <dbReference type="Pfam" id="PF00149"/>
    </source>
</evidence>
<comment type="catalytic activity">
    <reaction evidence="6">
        <text>a phosphate monoester + H2O = an alcohol + phosphate</text>
        <dbReference type="Rhea" id="RHEA:15017"/>
        <dbReference type="ChEBI" id="CHEBI:15377"/>
        <dbReference type="ChEBI" id="CHEBI:30879"/>
        <dbReference type="ChEBI" id="CHEBI:43474"/>
        <dbReference type="ChEBI" id="CHEBI:67140"/>
        <dbReference type="EC" id="3.1.3.2"/>
    </reaction>
</comment>
<organism evidence="11 12">
    <name type="scientific">Peronospora matthiolae</name>
    <dbReference type="NCBI Taxonomy" id="2874970"/>
    <lineage>
        <taxon>Eukaryota</taxon>
        <taxon>Sar</taxon>
        <taxon>Stramenopiles</taxon>
        <taxon>Oomycota</taxon>
        <taxon>Peronosporomycetes</taxon>
        <taxon>Peronosporales</taxon>
        <taxon>Peronosporaceae</taxon>
        <taxon>Peronospora</taxon>
    </lineage>
</organism>
<dbReference type="InterPro" id="IPR015914">
    <property type="entry name" value="PAPs_N"/>
</dbReference>
<keyword evidence="4" id="KW-0732">Signal</keyword>
<keyword evidence="5" id="KW-0325">Glycoprotein</keyword>
<dbReference type="GO" id="GO:0005576">
    <property type="term" value="C:extracellular region"/>
    <property type="evidence" value="ECO:0007669"/>
    <property type="project" value="UniProtKB-SubCell"/>
</dbReference>
<evidence type="ECO:0000256" key="2">
    <source>
        <dbReference type="ARBA" id="ARBA00011738"/>
    </source>
</evidence>
<dbReference type="Gene3D" id="2.60.40.380">
    <property type="entry name" value="Purple acid phosphatase-like, N-terminal"/>
    <property type="match status" value="1"/>
</dbReference>
<dbReference type="PANTHER" id="PTHR45778">
    <property type="entry name" value="PURPLE ACID PHOSPHATASE-RELATED"/>
    <property type="match status" value="1"/>
</dbReference>
<evidence type="ECO:0000256" key="7">
    <source>
        <dbReference type="SAM" id="Phobius"/>
    </source>
</evidence>
<dbReference type="GO" id="GO:0003993">
    <property type="term" value="F:acid phosphatase activity"/>
    <property type="evidence" value="ECO:0007669"/>
    <property type="project" value="UniProtKB-EC"/>
</dbReference>
<comment type="caution">
    <text evidence="11">The sequence shown here is derived from an EMBL/GenBank/DDBJ whole genome shotgun (WGS) entry which is preliminary data.</text>
</comment>
<proteinExistence type="inferred from homology"/>
<dbReference type="EC" id="3.1.3.2" evidence="6"/>
<comment type="subunit">
    <text evidence="2">Homodimer.</text>
</comment>
<keyword evidence="3" id="KW-0964">Secreted</keyword>
<protein>
    <recommendedName>
        <fullName evidence="6">Purple acid phosphatase</fullName>
        <ecNumber evidence="6">3.1.3.2</ecNumber>
    </recommendedName>
</protein>
<dbReference type="Pfam" id="PF14008">
    <property type="entry name" value="Metallophos_C"/>
    <property type="match status" value="1"/>
</dbReference>
<dbReference type="EMBL" id="CAKLBY020000153">
    <property type="protein sequence ID" value="CAK7929809.1"/>
    <property type="molecule type" value="Genomic_DNA"/>
</dbReference>
<dbReference type="GO" id="GO:0046872">
    <property type="term" value="F:metal ion binding"/>
    <property type="evidence" value="ECO:0007669"/>
    <property type="project" value="InterPro"/>
</dbReference>
<evidence type="ECO:0000256" key="1">
    <source>
        <dbReference type="ARBA" id="ARBA00004613"/>
    </source>
</evidence>
<dbReference type="CDD" id="cd00839">
    <property type="entry name" value="MPP_PAPs"/>
    <property type="match status" value="1"/>
</dbReference>
<feature type="domain" description="Purple acid phosphatase C-terminal" evidence="9">
    <location>
        <begin position="535"/>
        <end position="595"/>
    </location>
</feature>
<accession>A0AAV1U545</accession>
<dbReference type="Gene3D" id="3.60.21.10">
    <property type="match status" value="1"/>
</dbReference>
<keyword evidence="7" id="KW-0472">Membrane</keyword>
<gene>
    <name evidence="11" type="ORF">PM001_LOCUS14959</name>
</gene>
<dbReference type="InterPro" id="IPR029052">
    <property type="entry name" value="Metallo-depent_PP-like"/>
</dbReference>
<keyword evidence="7" id="KW-0812">Transmembrane</keyword>
<dbReference type="InterPro" id="IPR004843">
    <property type="entry name" value="Calcineurin-like_PHP"/>
</dbReference>
<evidence type="ECO:0000256" key="6">
    <source>
        <dbReference type="RuleBase" id="RU361203"/>
    </source>
</evidence>